<dbReference type="GO" id="GO:0005886">
    <property type="term" value="C:plasma membrane"/>
    <property type="evidence" value="ECO:0007669"/>
    <property type="project" value="UniProtKB-SubCell"/>
</dbReference>
<evidence type="ECO:0000256" key="4">
    <source>
        <dbReference type="ARBA" id="ARBA00022692"/>
    </source>
</evidence>
<dbReference type="Pfam" id="PF00528">
    <property type="entry name" value="BPD_transp_1"/>
    <property type="match status" value="1"/>
</dbReference>
<evidence type="ECO:0000256" key="7">
    <source>
        <dbReference type="RuleBase" id="RU363032"/>
    </source>
</evidence>
<keyword evidence="2 7" id="KW-0813">Transport</keyword>
<feature type="transmembrane region" description="Helical" evidence="7">
    <location>
        <begin position="30"/>
        <end position="52"/>
    </location>
</feature>
<name>A0A841APR3_9MICO</name>
<dbReference type="CDD" id="cd06261">
    <property type="entry name" value="TM_PBP2"/>
    <property type="match status" value="1"/>
</dbReference>
<feature type="transmembrane region" description="Helical" evidence="7">
    <location>
        <begin position="210"/>
        <end position="230"/>
    </location>
</feature>
<dbReference type="PANTHER" id="PTHR43386">
    <property type="entry name" value="OLIGOPEPTIDE TRANSPORT SYSTEM PERMEASE PROTEIN APPC"/>
    <property type="match status" value="1"/>
</dbReference>
<comment type="caution">
    <text evidence="9">The sequence shown here is derived from an EMBL/GenBank/DDBJ whole genome shotgun (WGS) entry which is preliminary data.</text>
</comment>
<dbReference type="AlphaFoldDB" id="A0A841APR3"/>
<dbReference type="InterPro" id="IPR050366">
    <property type="entry name" value="BP-dependent_transpt_permease"/>
</dbReference>
<keyword evidence="3" id="KW-1003">Cell membrane</keyword>
<feature type="transmembrane region" description="Helical" evidence="7">
    <location>
        <begin position="161"/>
        <end position="179"/>
    </location>
</feature>
<evidence type="ECO:0000256" key="6">
    <source>
        <dbReference type="ARBA" id="ARBA00023136"/>
    </source>
</evidence>
<evidence type="ECO:0000256" key="3">
    <source>
        <dbReference type="ARBA" id="ARBA00022475"/>
    </source>
</evidence>
<evidence type="ECO:0000259" key="8">
    <source>
        <dbReference type="PROSITE" id="PS50928"/>
    </source>
</evidence>
<keyword evidence="10" id="KW-1185">Reference proteome</keyword>
<evidence type="ECO:0000256" key="1">
    <source>
        <dbReference type="ARBA" id="ARBA00004651"/>
    </source>
</evidence>
<feature type="transmembrane region" description="Helical" evidence="7">
    <location>
        <begin position="267"/>
        <end position="286"/>
    </location>
</feature>
<dbReference type="Proteomes" id="UP000536685">
    <property type="component" value="Unassembled WGS sequence"/>
</dbReference>
<keyword evidence="6 7" id="KW-0472">Membrane</keyword>
<protein>
    <submittedName>
        <fullName evidence="9">ABC-type dipeptide/oligopeptide/nickel transport system permease subunit</fullName>
    </submittedName>
</protein>
<keyword evidence="5 7" id="KW-1133">Transmembrane helix</keyword>
<accession>A0A841APR3</accession>
<gene>
    <name evidence="9" type="ORF">HD599_001906</name>
</gene>
<evidence type="ECO:0000313" key="10">
    <source>
        <dbReference type="Proteomes" id="UP000536685"/>
    </source>
</evidence>
<dbReference type="RefSeq" id="WP_246376146.1">
    <property type="nucleotide sequence ID" value="NZ_JACHMJ010000001.1"/>
</dbReference>
<dbReference type="PANTHER" id="PTHR43386:SF6">
    <property type="entry name" value="ABC TRANSPORTER PERMEASE PROTEIN"/>
    <property type="match status" value="1"/>
</dbReference>
<comment type="subcellular location">
    <subcellularLocation>
        <location evidence="1 7">Cell membrane</location>
        <topology evidence="1 7">Multi-pass membrane protein</topology>
    </subcellularLocation>
</comment>
<evidence type="ECO:0000256" key="2">
    <source>
        <dbReference type="ARBA" id="ARBA00022448"/>
    </source>
</evidence>
<sequence length="299" mass="31130">MTDSLAQVSAASLDGAPLRRNPWRVLRRRASFWIPAVVLAVLAVIALAPGLFAGLFGNGDPRVCDLGASGAAPSDGHPFGQDLQGCDVFANVVYGAQASLSIGVLTTAIAVLVAIVIGTLAGLYGGALDWVLSRVTDVFLGFPFLLGAVVLLNSIGDRSVITISLVLALLGWGTMARIVRGSVRSVRGADFVDAARTMGLSTWRIVTRYVLPNALSPLFVVATIAVGATIVAESSLTYLGIGLRAPAISWGLQLASASGQFQNSPHLLIFPAAFLAVTVLSIITLGDTLRSALDPRRQN</sequence>
<dbReference type="Gene3D" id="1.10.3720.10">
    <property type="entry name" value="MetI-like"/>
    <property type="match status" value="1"/>
</dbReference>
<organism evidence="9 10">
    <name type="scientific">Conyzicola lurida</name>
    <dbReference type="NCBI Taxonomy" id="1172621"/>
    <lineage>
        <taxon>Bacteria</taxon>
        <taxon>Bacillati</taxon>
        <taxon>Actinomycetota</taxon>
        <taxon>Actinomycetes</taxon>
        <taxon>Micrococcales</taxon>
        <taxon>Microbacteriaceae</taxon>
        <taxon>Conyzicola</taxon>
    </lineage>
</organism>
<feature type="transmembrane region" description="Helical" evidence="7">
    <location>
        <begin position="138"/>
        <end position="155"/>
    </location>
</feature>
<dbReference type="InterPro" id="IPR000515">
    <property type="entry name" value="MetI-like"/>
</dbReference>
<evidence type="ECO:0000256" key="5">
    <source>
        <dbReference type="ARBA" id="ARBA00022989"/>
    </source>
</evidence>
<dbReference type="PROSITE" id="PS50928">
    <property type="entry name" value="ABC_TM1"/>
    <property type="match status" value="1"/>
</dbReference>
<evidence type="ECO:0000313" key="9">
    <source>
        <dbReference type="EMBL" id="MBB5843583.1"/>
    </source>
</evidence>
<feature type="domain" description="ABC transmembrane type-1" evidence="8">
    <location>
        <begin position="96"/>
        <end position="286"/>
    </location>
</feature>
<dbReference type="EMBL" id="JACHMJ010000001">
    <property type="protein sequence ID" value="MBB5843583.1"/>
    <property type="molecule type" value="Genomic_DNA"/>
</dbReference>
<dbReference type="InterPro" id="IPR035906">
    <property type="entry name" value="MetI-like_sf"/>
</dbReference>
<dbReference type="GO" id="GO:0055085">
    <property type="term" value="P:transmembrane transport"/>
    <property type="evidence" value="ECO:0007669"/>
    <property type="project" value="InterPro"/>
</dbReference>
<comment type="similarity">
    <text evidence="7">Belongs to the binding-protein-dependent transport system permease family.</text>
</comment>
<dbReference type="SUPFAM" id="SSF161098">
    <property type="entry name" value="MetI-like"/>
    <property type="match status" value="1"/>
</dbReference>
<proteinExistence type="inferred from homology"/>
<feature type="transmembrane region" description="Helical" evidence="7">
    <location>
        <begin position="102"/>
        <end position="126"/>
    </location>
</feature>
<keyword evidence="4 7" id="KW-0812">Transmembrane</keyword>
<reference evidence="9 10" key="1">
    <citation type="submission" date="2020-08" db="EMBL/GenBank/DDBJ databases">
        <title>Sequencing the genomes of 1000 actinobacteria strains.</title>
        <authorList>
            <person name="Klenk H.-P."/>
        </authorList>
    </citation>
    <scope>NUCLEOTIDE SEQUENCE [LARGE SCALE GENOMIC DNA]</scope>
    <source>
        <strain evidence="9 10">DSM 105784</strain>
    </source>
</reference>